<evidence type="ECO:0000313" key="23">
    <source>
        <dbReference type="Proteomes" id="UP000199069"/>
    </source>
</evidence>
<evidence type="ECO:0000256" key="20">
    <source>
        <dbReference type="SAM" id="Phobius"/>
    </source>
</evidence>
<keyword evidence="8" id="KW-0349">Heme</keyword>
<keyword evidence="15" id="KW-0406">Ion transport</keyword>
<evidence type="ECO:0000313" key="22">
    <source>
        <dbReference type="EMBL" id="CTR10639.1"/>
    </source>
</evidence>
<feature type="transmembrane region" description="Helical" evidence="20">
    <location>
        <begin position="610"/>
        <end position="626"/>
    </location>
</feature>
<feature type="compositionally biased region" description="Basic and acidic residues" evidence="19">
    <location>
        <begin position="1012"/>
        <end position="1029"/>
    </location>
</feature>
<feature type="transmembrane region" description="Helical" evidence="20">
    <location>
        <begin position="439"/>
        <end position="457"/>
    </location>
</feature>
<evidence type="ECO:0000256" key="10">
    <source>
        <dbReference type="ARBA" id="ARBA00022723"/>
    </source>
</evidence>
<dbReference type="GO" id="GO:0015385">
    <property type="term" value="F:sodium:proton antiporter activity"/>
    <property type="evidence" value="ECO:0007669"/>
    <property type="project" value="InterPro"/>
</dbReference>
<dbReference type="OMA" id="DAWCRKE"/>
<dbReference type="GO" id="GO:0004601">
    <property type="term" value="F:peroxidase activity"/>
    <property type="evidence" value="ECO:0007669"/>
    <property type="project" value="UniProtKB-KW"/>
</dbReference>
<keyword evidence="6" id="KW-0050">Antiport</keyword>
<dbReference type="InterPro" id="IPR004712">
    <property type="entry name" value="Na+/H+_antiporter_fungi"/>
</dbReference>
<dbReference type="Gene3D" id="1.10.520.10">
    <property type="match status" value="1"/>
</dbReference>
<evidence type="ECO:0000256" key="8">
    <source>
        <dbReference type="ARBA" id="ARBA00022617"/>
    </source>
</evidence>
<feature type="non-terminal residue" evidence="22">
    <location>
        <position position="1"/>
    </location>
</feature>
<evidence type="ECO:0000256" key="14">
    <source>
        <dbReference type="ARBA" id="ARBA00023053"/>
    </source>
</evidence>
<dbReference type="SUPFAM" id="SSF48113">
    <property type="entry name" value="Heme-dependent peroxidases"/>
    <property type="match status" value="1"/>
</dbReference>
<evidence type="ECO:0000256" key="9">
    <source>
        <dbReference type="ARBA" id="ARBA00022692"/>
    </source>
</evidence>
<dbReference type="Pfam" id="PF00141">
    <property type="entry name" value="peroxidase"/>
    <property type="match status" value="1"/>
</dbReference>
<dbReference type="GO" id="GO:0120029">
    <property type="term" value="P:proton export across plasma membrane"/>
    <property type="evidence" value="ECO:0007669"/>
    <property type="project" value="InterPro"/>
</dbReference>
<feature type="compositionally biased region" description="Basic and acidic residues" evidence="19">
    <location>
        <begin position="985"/>
        <end position="1004"/>
    </location>
</feature>
<evidence type="ECO:0000256" key="1">
    <source>
        <dbReference type="ARBA" id="ARBA00003917"/>
    </source>
</evidence>
<dbReference type="GO" id="GO:0020037">
    <property type="term" value="F:heme binding"/>
    <property type="evidence" value="ECO:0007669"/>
    <property type="project" value="UniProtKB-UniRule"/>
</dbReference>
<feature type="region of interest" description="Disordered" evidence="19">
    <location>
        <begin position="282"/>
        <end position="309"/>
    </location>
</feature>
<feature type="domain" description="Plant heme peroxidase family profile" evidence="21">
    <location>
        <begin position="83"/>
        <end position="302"/>
    </location>
</feature>
<feature type="compositionally biased region" description="Basic and acidic residues" evidence="19">
    <location>
        <begin position="291"/>
        <end position="301"/>
    </location>
</feature>
<keyword evidence="13" id="KW-0408">Iron</keyword>
<sequence length="1467" mass="162556">TQTMAPTTQKEAASRKGDYDAVRRDIASILKQPDYDDGSIGPVLVRLAWHASGTYDKETNTGGSNGAGMRYECEGGDPANAGLEHARRFLEPIKEKHPWITYADLWTLAGVTAIKEMGGPECAWKPGRTDFVDDSKCPPRGRLPDGALAADHLRHVFYRMGFNDQEIVALAGAHSMGRCHSDRSGFEGPWSVTPTKFSNQYYKMLTKFKWEKKEWNGPVQFKNTDLGEELMMLSTDMALIEDKEFLPFVKKYAEDREAFYDDFAKVFAKLIELGVERDGKYESAPTFSQEAGDKKEQEAKSKISMSAPSPGSTTTAIAHFVLAHAGQLFARSEFEPAHGDPVNASLYTGAGEPEEATHELFSVVTEVNIVHLAIVILTLFITFFGLFSGFVKERLYVGEAIIATCFGIAFSGYAAGIFAPRTWALGHHTDEITLELTRIIIALSVFAVGVELPKAYVWRHWKSLAMLLGPIMFAGWMVAGALMYAIIPGLEFLPALVLAAGVTPTDPILASSVVGKGKYAQEHVPSHIRHVLQAESGCNDGAAFPFLYLALFLLLRGEHSIGQAVGYWVLLVLLYQIILGVIIGSVIGVIARKILKFSKRRELIDRESMVAMYVALSLLTTGLTTLAGSDDLLAAFCCGTAFAWDDWFTESIEESNFSSTIDLLANCAIFIYIGATMPFDAWDNEMTTLTWWRLLLLCVGILALRRLPSIYALQHWIPDIKTRREAVFAGHFGPMGVGAIFISTLAASKLPTPHIPPENSVERLSLMIVPVTYCIVLCSILVHGLTISFFTLGRRVHSRVASFSRTLTAQSSFSGFGRTFSFGNNGGRNAREAEEPSWMSRVKRATRAEDIVINRDDDDEVPREKRDGSQSPESLAEKGEAGGVDDEEKRGMEEGEELERHAEEEVKAEGKEPTPSEVEKEVEEEVEEDEGDLAMFGAPTKDKVGAGQKERIVKERHAKKVADSRSQSRARTPADGPGDRDEDVCERGGTDVEKEVECADDVTRGRKRAEKHKREVREDEEREQDEHPCHNILGDDGEDESDSASAKERYAEKHRSGGGKGKERERREKPRNRSPSPLPKRSSRLEARYCKGARTWQEGRKLIVDHGNGEVDVIDIDASPEEARKASKRADKEVVKIPDEAVEQEKRRLTKQHGPGEHDKNAVKRAAAKMMRQGSAILTRKEEGLTPEEKERRRREKLERDAWCRKERKYRDSSPQRGEEEEWVEGDKMVTERGDEVFVRDLTPEEKRRKAKKHLAALRSLGHPTEGLEAEIAKIARTLSHEREQQESPRKGEKGKKAAAPPSIERIDESPELSRPSTPEPSTTQPRRHSPPPRSYSPEPMAQLSSGADPSSDKCDLSLFRTDRIEPESDEEEVGSAPAAASSSPSPRPTPTRQHSSAMQAMREMLFRSRGRDASASPPPGSSGDDPVNRDQTASPSIRFAAVNRPERDGNGGGRPLPVVGSSLSVR</sequence>
<feature type="compositionally biased region" description="Basic and acidic residues" evidence="19">
    <location>
        <begin position="1271"/>
        <end position="1296"/>
    </location>
</feature>
<dbReference type="InterPro" id="IPR006153">
    <property type="entry name" value="Cation/H_exchanger_TM"/>
</dbReference>
<keyword evidence="17" id="KW-0739">Sodium transport</keyword>
<evidence type="ECO:0000256" key="15">
    <source>
        <dbReference type="ARBA" id="ARBA00023065"/>
    </source>
</evidence>
<dbReference type="FunFam" id="1.10.420.10:FF:000009">
    <property type="entry name" value="Ascorbate peroxidase"/>
    <property type="match status" value="1"/>
</dbReference>
<feature type="transmembrane region" description="Helical" evidence="20">
    <location>
        <begin position="369"/>
        <end position="388"/>
    </location>
</feature>
<dbReference type="PROSITE" id="PS00435">
    <property type="entry name" value="PEROXIDASE_1"/>
    <property type="match status" value="1"/>
</dbReference>
<evidence type="ECO:0000256" key="17">
    <source>
        <dbReference type="ARBA" id="ARBA00023201"/>
    </source>
</evidence>
<dbReference type="PRINTS" id="PR00459">
    <property type="entry name" value="ASPEROXIDASE"/>
</dbReference>
<evidence type="ECO:0000256" key="13">
    <source>
        <dbReference type="ARBA" id="ARBA00023004"/>
    </source>
</evidence>
<organism evidence="22 23">
    <name type="scientific">Rhodotorula toruloides</name>
    <name type="common">Yeast</name>
    <name type="synonym">Rhodosporidium toruloides</name>
    <dbReference type="NCBI Taxonomy" id="5286"/>
    <lineage>
        <taxon>Eukaryota</taxon>
        <taxon>Fungi</taxon>
        <taxon>Dikarya</taxon>
        <taxon>Basidiomycota</taxon>
        <taxon>Pucciniomycotina</taxon>
        <taxon>Microbotryomycetes</taxon>
        <taxon>Sporidiobolales</taxon>
        <taxon>Sporidiobolaceae</taxon>
        <taxon>Rhodotorula</taxon>
    </lineage>
</organism>
<dbReference type="FunFam" id="1.10.520.10:FF:000005">
    <property type="entry name" value="Cytochrome c peroxidase"/>
    <property type="match status" value="1"/>
</dbReference>
<dbReference type="GO" id="GO:0005886">
    <property type="term" value="C:plasma membrane"/>
    <property type="evidence" value="ECO:0007669"/>
    <property type="project" value="InterPro"/>
</dbReference>
<evidence type="ECO:0000256" key="18">
    <source>
        <dbReference type="RuleBase" id="RU363051"/>
    </source>
</evidence>
<keyword evidence="11 20" id="KW-1133">Transmembrane helix</keyword>
<evidence type="ECO:0000256" key="4">
    <source>
        <dbReference type="ARBA" id="ARBA00005997"/>
    </source>
</evidence>
<feature type="compositionally biased region" description="Low complexity" evidence="19">
    <location>
        <begin position="1376"/>
        <end position="1385"/>
    </location>
</feature>
<feature type="transmembrane region" description="Helical" evidence="20">
    <location>
        <begin position="691"/>
        <end position="707"/>
    </location>
</feature>
<evidence type="ECO:0000256" key="19">
    <source>
        <dbReference type="SAM" id="MobiDB-lite"/>
    </source>
</evidence>
<feature type="compositionally biased region" description="Basic and acidic residues" evidence="19">
    <location>
        <begin position="940"/>
        <end position="963"/>
    </location>
</feature>
<dbReference type="PRINTS" id="PR00458">
    <property type="entry name" value="PEROXIDASE"/>
</dbReference>
<dbReference type="Pfam" id="PF00999">
    <property type="entry name" value="Na_H_Exchanger"/>
    <property type="match status" value="1"/>
</dbReference>
<dbReference type="EMBL" id="CWKI01000014">
    <property type="protein sequence ID" value="CTR10639.1"/>
    <property type="molecule type" value="Genomic_DNA"/>
</dbReference>
<dbReference type="GO" id="GO:0030007">
    <property type="term" value="P:intracellular potassium ion homeostasis"/>
    <property type="evidence" value="ECO:0007669"/>
    <property type="project" value="TreeGrafter"/>
</dbReference>
<dbReference type="InterPro" id="IPR002016">
    <property type="entry name" value="Haem_peroxidase"/>
</dbReference>
<dbReference type="CDD" id="cd00691">
    <property type="entry name" value="ascorbate_peroxidase"/>
    <property type="match status" value="1"/>
</dbReference>
<feature type="region of interest" description="Disordered" evidence="19">
    <location>
        <begin position="849"/>
        <end position="1089"/>
    </location>
</feature>
<keyword evidence="16 20" id="KW-0472">Membrane</keyword>
<keyword evidence="14" id="KW-0915">Sodium</keyword>
<evidence type="ECO:0000256" key="6">
    <source>
        <dbReference type="ARBA" id="ARBA00022449"/>
    </source>
</evidence>
<dbReference type="FunFam" id="1.20.1530.20:FF:000015">
    <property type="entry name" value="Na(+)/H(+) antiporter 2"/>
    <property type="match status" value="1"/>
</dbReference>
<dbReference type="PANTHER" id="PTHR31382:SF4">
    <property type="entry name" value="NA(+)_H(+) ANTIPORTER"/>
    <property type="match status" value="1"/>
</dbReference>
<comment type="similarity">
    <text evidence="3">Belongs to the fungal Na(+)/H(+) exchanger family.</text>
</comment>
<feature type="non-terminal residue" evidence="22">
    <location>
        <position position="1467"/>
    </location>
</feature>
<feature type="compositionally biased region" description="Basic and acidic residues" evidence="19">
    <location>
        <begin position="1045"/>
        <end position="1068"/>
    </location>
</feature>
<dbReference type="Proteomes" id="UP000199069">
    <property type="component" value="Unassembled WGS sequence"/>
</dbReference>
<evidence type="ECO:0000256" key="16">
    <source>
        <dbReference type="ARBA" id="ARBA00023136"/>
    </source>
</evidence>
<gene>
    <name evidence="22" type="primary">FGENESH: predicted gene_14.50</name>
    <name evidence="22" type="ORF">BN2166_0065000</name>
</gene>
<dbReference type="EC" id="1.11.1.-" evidence="18"/>
<evidence type="ECO:0000256" key="2">
    <source>
        <dbReference type="ARBA" id="ARBA00004141"/>
    </source>
</evidence>
<keyword evidence="12 18" id="KW-0560">Oxidoreductase</keyword>
<protein>
    <recommendedName>
        <fullName evidence="18">Peroxidase</fullName>
        <ecNumber evidence="18">1.11.1.-</ecNumber>
    </recommendedName>
</protein>
<dbReference type="PROSITE" id="PS50873">
    <property type="entry name" value="PEROXIDASE_4"/>
    <property type="match status" value="1"/>
</dbReference>
<dbReference type="GO" id="GO:0036376">
    <property type="term" value="P:sodium ion export across plasma membrane"/>
    <property type="evidence" value="ECO:0007669"/>
    <property type="project" value="InterPro"/>
</dbReference>
<dbReference type="PANTHER" id="PTHR31382">
    <property type="entry name" value="NA(+)/H(+) ANTIPORTER"/>
    <property type="match status" value="1"/>
</dbReference>
<feature type="compositionally biased region" description="Basic and acidic residues" evidence="19">
    <location>
        <begin position="1179"/>
        <end position="1218"/>
    </location>
</feature>
<dbReference type="GO" id="GO:0046872">
    <property type="term" value="F:metal ion binding"/>
    <property type="evidence" value="ECO:0007669"/>
    <property type="project" value="UniProtKB-UniRule"/>
</dbReference>
<dbReference type="GO" id="GO:0042391">
    <property type="term" value="P:regulation of membrane potential"/>
    <property type="evidence" value="ECO:0007669"/>
    <property type="project" value="InterPro"/>
</dbReference>
<feature type="compositionally biased region" description="Basic and acidic residues" evidence="19">
    <location>
        <begin position="1351"/>
        <end position="1367"/>
    </location>
</feature>
<feature type="compositionally biased region" description="Basic and acidic residues" evidence="19">
    <location>
        <begin position="1121"/>
        <end position="1147"/>
    </location>
</feature>
<keyword evidence="10" id="KW-0479">Metal-binding</keyword>
<evidence type="ECO:0000256" key="7">
    <source>
        <dbReference type="ARBA" id="ARBA00022559"/>
    </source>
</evidence>
<comment type="similarity">
    <text evidence="4">Belongs to the peroxidase family. Cytochrome c peroxidase subfamily.</text>
</comment>
<name>A0A0K3CLV3_RHOTO</name>
<evidence type="ECO:0000256" key="12">
    <source>
        <dbReference type="ARBA" id="ARBA00023002"/>
    </source>
</evidence>
<evidence type="ECO:0000256" key="5">
    <source>
        <dbReference type="ARBA" id="ARBA00022448"/>
    </source>
</evidence>
<evidence type="ECO:0000256" key="3">
    <source>
        <dbReference type="ARBA" id="ARBA00005248"/>
    </source>
</evidence>
<dbReference type="PROSITE" id="PS00436">
    <property type="entry name" value="PEROXIDASE_2"/>
    <property type="match status" value="1"/>
</dbReference>
<proteinExistence type="inferred from homology"/>
<evidence type="ECO:0000256" key="11">
    <source>
        <dbReference type="ARBA" id="ARBA00022989"/>
    </source>
</evidence>
<feature type="transmembrane region" description="Helical" evidence="20">
    <location>
        <begin position="567"/>
        <end position="590"/>
    </location>
</feature>
<dbReference type="GO" id="GO:0006979">
    <property type="term" value="P:response to oxidative stress"/>
    <property type="evidence" value="ECO:0007669"/>
    <property type="project" value="InterPro"/>
</dbReference>
<feature type="compositionally biased region" description="Basic and acidic residues" evidence="19">
    <location>
        <begin position="887"/>
        <end position="919"/>
    </location>
</feature>
<feature type="transmembrane region" description="Helical" evidence="20">
    <location>
        <begin position="400"/>
        <end position="419"/>
    </location>
</feature>
<keyword evidence="5" id="KW-0813">Transport</keyword>
<feature type="region of interest" description="Disordered" evidence="19">
    <location>
        <begin position="1121"/>
        <end position="1467"/>
    </location>
</feature>
<dbReference type="InterPro" id="IPR002207">
    <property type="entry name" value="Peroxidase_I"/>
</dbReference>
<dbReference type="Gene3D" id="1.10.420.10">
    <property type="entry name" value="Peroxidase, domain 2"/>
    <property type="match status" value="1"/>
</dbReference>
<feature type="transmembrane region" description="Helical" evidence="20">
    <location>
        <begin position="728"/>
        <end position="747"/>
    </location>
</feature>
<dbReference type="InterPro" id="IPR019793">
    <property type="entry name" value="Peroxidases_heam-ligand_BS"/>
</dbReference>
<dbReference type="InterPro" id="IPR019794">
    <property type="entry name" value="Peroxidases_AS"/>
</dbReference>
<reference evidence="22 23" key="1">
    <citation type="submission" date="2015-07" db="EMBL/GenBank/DDBJ databases">
        <authorList>
            <person name="Cajimat M.N.B."/>
            <person name="Milazzo M.L."/>
            <person name="Fulhorst C.F."/>
        </authorList>
    </citation>
    <scope>NUCLEOTIDE SEQUENCE [LARGE SCALE GENOMIC DNA]</scope>
    <source>
        <strain evidence="22">Single colony</strain>
    </source>
</reference>
<feature type="transmembrane region" description="Helical" evidence="20">
    <location>
        <begin position="464"/>
        <end position="487"/>
    </location>
</feature>
<keyword evidence="23" id="KW-1185">Reference proteome</keyword>
<dbReference type="InterPro" id="IPR010255">
    <property type="entry name" value="Haem_peroxidase_sf"/>
</dbReference>
<keyword evidence="9 20" id="KW-0812">Transmembrane</keyword>
<dbReference type="STRING" id="5286.A0A0K3CLV3"/>
<feature type="compositionally biased region" description="Basic and acidic residues" evidence="19">
    <location>
        <begin position="1225"/>
        <end position="1248"/>
    </location>
</feature>
<comment type="function">
    <text evidence="1">Destroys radicals which are normally produced within the cells and which are toxic to biological systems.</text>
</comment>
<feature type="transmembrane region" description="Helical" evidence="20">
    <location>
        <begin position="767"/>
        <end position="792"/>
    </location>
</feature>
<keyword evidence="7 18" id="KW-0575">Peroxidase</keyword>
<accession>A0A0K3CLV3</accession>
<comment type="subcellular location">
    <subcellularLocation>
        <location evidence="2">Membrane</location>
        <topology evidence="2">Multi-pass membrane protein</topology>
    </subcellularLocation>
</comment>
<evidence type="ECO:0000259" key="21">
    <source>
        <dbReference type="PROSITE" id="PS50873"/>
    </source>
</evidence>
<feature type="compositionally biased region" description="Acidic residues" evidence="19">
    <location>
        <begin position="920"/>
        <end position="932"/>
    </location>
</feature>